<evidence type="ECO:0000313" key="2">
    <source>
        <dbReference type="Proteomes" id="UP000821845"/>
    </source>
</evidence>
<keyword evidence="2" id="KW-1185">Reference proteome</keyword>
<name>A0ACB7S3R1_HYAAI</name>
<sequence length="1385" mass="154303">MLQGGVAVSLEKNKLRDLRISMPPAPPLRRSSASSSRTRRKKEKPGEEEASATASVQTSTRQDSALERLLQYEQYLSQLASATPKHHPDYNDLTKAAQKAKSMVRRSDSSKEETDLDRIQDLFPSDNLRLHDRDPLSPRKGLLRTKSAAASKLHRALSGKSKSVTDMASPGKDCTAVFQDGSRSVGSCARYFIMDGPAQFSIGLQNQERHLFLLSDVLLIAKPKSSGNYKLKEKVRTCEMWLSNCLADVSESTRSADTSFVIGWPTTNVVVTFRVSAAVLSSRVSASVFGGGLSGHRLNPGRLWSMVCHRLGLVPVATRCLLLYGVSAYVNSGTLSRRSVFRASANRLLHHMDPSPVLPSVRVRSRSSTMQKNSTEAWSSSATRDLWHSQFAQLISEAKEREGRQPTALQVSYWDPVSQHEYQETIRVTNTHTTKDCIYLVTHKLDSASNPDEFQLWVKTGKDEAPYPLIGHEFPYCIKMNFVRELLQSSNLDLSSLSDVITGCKCVFILRRHYNKFNVSDAEKPKKPRRPTLINWPFKKQPSSKQSSTDSGSISPVVGSLFGQDLSKVSPNGSLPKPVMALLRQLFLRGPFTYGIFRKSGNVRSKRELQARLEEDPDFNLSDMPIHVVAAVFKEFLGCLPDCLLQRCLYSEWLKVLRVEPQWKKRDYTISLLKRLPPANVELLRHFLCVLWHINNRSKENKMPSSNLAVCIGPSLLSPKFVDSYHSPTLQSEISEQVPQLVEYLIENSVDIFGKDLLTLFGEPPQKDPSIQDSGAEESDSPHSLQESGSAFRRDDSSIDSLERALMEDSSPKLPNRTKVSLTNLSRDSGLTLSDTQLYTPEDDVEMENTNSTLQGMTKSVPHLEAVGVQESTYSRSNRVSIDGSCNDVVRRRKCGGEAPKHSRHQTISSAGFYARSSPVSRDARSQLLQYSKSCNYRENDHPSEEDTVMGNDPLVRWRKSRARQQRANAMQSAVDVNRPCNNLIRSASEESLLQRYIVVEEQPKRRPQHCKGKAPRPPMENTNWERTKNFDTPAATPDRHALWFANQMHSVDWKRSQSTSKIDEIDHIQDGPMNKSLGQDGCQPVGSAMTPRQHDVTVKVKADSLASVHTPPRVNSVCSSSSEGSQRSHRSHESTHSGRSQGSNRSRTSPCRRQSPNCTIAGVHRSASSKPMEPPSYQEAMTRRTLLRRSQAISQADDTLLEEPQTEPLSLSCKALQLYEDSLRIYNEQLDVASDTHHAILVKVDSSDEGISESPPPPLPPKPHQPVHRTASDGTGIRLRHHPPVHVKDSQLVNRGKCVVVSSFHDRCQQQSLYDFPEVSWSVAQLRTIFSQKASAGKDGSTGSNSGLSDSTCSSEREGPHGVVSSHLRTESVSSSTGGEESYV</sequence>
<dbReference type="Proteomes" id="UP000821845">
    <property type="component" value="Chromosome 6"/>
</dbReference>
<comment type="caution">
    <text evidence="1">The sequence shown here is derived from an EMBL/GenBank/DDBJ whole genome shotgun (WGS) entry which is preliminary data.</text>
</comment>
<accession>A0ACB7S3R1</accession>
<protein>
    <submittedName>
        <fullName evidence="1">Uncharacterized protein</fullName>
    </submittedName>
</protein>
<dbReference type="EMBL" id="CM023486">
    <property type="protein sequence ID" value="KAH6929120.1"/>
    <property type="molecule type" value="Genomic_DNA"/>
</dbReference>
<reference evidence="1" key="1">
    <citation type="submission" date="2020-05" db="EMBL/GenBank/DDBJ databases">
        <title>Large-scale comparative analyses of tick genomes elucidate their genetic diversity and vector capacities.</title>
        <authorList>
            <person name="Jia N."/>
            <person name="Wang J."/>
            <person name="Shi W."/>
            <person name="Du L."/>
            <person name="Sun Y."/>
            <person name="Zhan W."/>
            <person name="Jiang J."/>
            <person name="Wang Q."/>
            <person name="Zhang B."/>
            <person name="Ji P."/>
            <person name="Sakyi L.B."/>
            <person name="Cui X."/>
            <person name="Yuan T."/>
            <person name="Jiang B."/>
            <person name="Yang W."/>
            <person name="Lam T.T.-Y."/>
            <person name="Chang Q."/>
            <person name="Ding S."/>
            <person name="Wang X."/>
            <person name="Zhu J."/>
            <person name="Ruan X."/>
            <person name="Zhao L."/>
            <person name="Wei J."/>
            <person name="Que T."/>
            <person name="Du C."/>
            <person name="Cheng J."/>
            <person name="Dai P."/>
            <person name="Han X."/>
            <person name="Huang E."/>
            <person name="Gao Y."/>
            <person name="Liu J."/>
            <person name="Shao H."/>
            <person name="Ye R."/>
            <person name="Li L."/>
            <person name="Wei W."/>
            <person name="Wang X."/>
            <person name="Wang C."/>
            <person name="Yang T."/>
            <person name="Huo Q."/>
            <person name="Li W."/>
            <person name="Guo W."/>
            <person name="Chen H."/>
            <person name="Zhou L."/>
            <person name="Ni X."/>
            <person name="Tian J."/>
            <person name="Zhou Y."/>
            <person name="Sheng Y."/>
            <person name="Liu T."/>
            <person name="Pan Y."/>
            <person name="Xia L."/>
            <person name="Li J."/>
            <person name="Zhao F."/>
            <person name="Cao W."/>
        </authorList>
    </citation>
    <scope>NUCLEOTIDE SEQUENCE</scope>
    <source>
        <strain evidence="1">Hyas-2018</strain>
    </source>
</reference>
<organism evidence="1 2">
    <name type="scientific">Hyalomma asiaticum</name>
    <name type="common">Tick</name>
    <dbReference type="NCBI Taxonomy" id="266040"/>
    <lineage>
        <taxon>Eukaryota</taxon>
        <taxon>Metazoa</taxon>
        <taxon>Ecdysozoa</taxon>
        <taxon>Arthropoda</taxon>
        <taxon>Chelicerata</taxon>
        <taxon>Arachnida</taxon>
        <taxon>Acari</taxon>
        <taxon>Parasitiformes</taxon>
        <taxon>Ixodida</taxon>
        <taxon>Ixodoidea</taxon>
        <taxon>Ixodidae</taxon>
        <taxon>Hyalomminae</taxon>
        <taxon>Hyalomma</taxon>
    </lineage>
</organism>
<proteinExistence type="predicted"/>
<gene>
    <name evidence="1" type="ORF">HPB50_023418</name>
</gene>
<evidence type="ECO:0000313" key="1">
    <source>
        <dbReference type="EMBL" id="KAH6929120.1"/>
    </source>
</evidence>